<protein>
    <submittedName>
        <fullName evidence="1">Uncharacterized protein</fullName>
    </submittedName>
</protein>
<name>A0ABM8AUG8_9BACT</name>
<accession>A0ABM8AUG8</accession>
<evidence type="ECO:0000313" key="2">
    <source>
        <dbReference type="Proteomes" id="UP001061361"/>
    </source>
</evidence>
<dbReference type="RefSeq" id="WP_264982009.1">
    <property type="nucleotide sequence ID" value="NZ_AP026708.1"/>
</dbReference>
<sequence>MGGMHQSGCQASFPGSFGLEPKLHQIDYEDVALSREGARLVHAGAKAVMRRYMPGADCEKLTRAQAVAMFVDQLFWEEHSGGLIMCADLPDTSLCLPIPRKHWSVRTGGAVQ</sequence>
<keyword evidence="2" id="KW-1185">Reference proteome</keyword>
<dbReference type="Proteomes" id="UP001061361">
    <property type="component" value="Chromosome"/>
</dbReference>
<organism evidence="1 2">
    <name type="scientific">Pseudodesulfovibrio portus</name>
    <dbReference type="NCBI Taxonomy" id="231439"/>
    <lineage>
        <taxon>Bacteria</taxon>
        <taxon>Pseudomonadati</taxon>
        <taxon>Thermodesulfobacteriota</taxon>
        <taxon>Desulfovibrionia</taxon>
        <taxon>Desulfovibrionales</taxon>
        <taxon>Desulfovibrionaceae</taxon>
    </lineage>
</organism>
<proteinExistence type="predicted"/>
<evidence type="ECO:0000313" key="1">
    <source>
        <dbReference type="EMBL" id="BDQ35118.1"/>
    </source>
</evidence>
<reference evidence="1" key="1">
    <citation type="submission" date="2022-08" db="EMBL/GenBank/DDBJ databases">
        <title>Genome Sequence of the sulphate-reducing bacterium, Pseudodesulfovibrio portus JCM14722.</title>
        <authorList>
            <person name="Kondo R."/>
            <person name="Kataoka T."/>
        </authorList>
    </citation>
    <scope>NUCLEOTIDE SEQUENCE</scope>
    <source>
        <strain evidence="1">JCM 14722</strain>
    </source>
</reference>
<dbReference type="EMBL" id="AP026708">
    <property type="protein sequence ID" value="BDQ35118.1"/>
    <property type="molecule type" value="Genomic_DNA"/>
</dbReference>
<gene>
    <name evidence="1" type="ORF">JCM14722_26600</name>
</gene>